<dbReference type="OrthoDB" id="7284936at2"/>
<reference evidence="1 2" key="1">
    <citation type="submission" date="2018-09" db="EMBL/GenBank/DDBJ databases">
        <authorList>
            <person name="Zhu H."/>
        </authorList>
    </citation>
    <scope>NUCLEOTIDE SEQUENCE [LARGE SCALE GENOMIC DNA]</scope>
    <source>
        <strain evidence="1 2">K1W22B-8</strain>
    </source>
</reference>
<dbReference type="AlphaFoldDB" id="A0A418WU88"/>
<organism evidence="1 2">
    <name type="scientific">Oleomonas cavernae</name>
    <dbReference type="NCBI Taxonomy" id="2320859"/>
    <lineage>
        <taxon>Bacteria</taxon>
        <taxon>Pseudomonadati</taxon>
        <taxon>Pseudomonadota</taxon>
        <taxon>Alphaproteobacteria</taxon>
        <taxon>Acetobacterales</taxon>
        <taxon>Acetobacteraceae</taxon>
        <taxon>Oleomonas</taxon>
    </lineage>
</organism>
<accession>A0A418WU88</accession>
<name>A0A418WU88_9PROT</name>
<keyword evidence="2" id="KW-1185">Reference proteome</keyword>
<sequence length="112" mass="12528">MRVTALDMISRDARRRLLLLAEAIGDVAQRVAAEQVSHVMRQGDAPSRAVTMLGRLAEARLPRRKAIEKLAGQWLEMVRDNPALLAPYEHEIATRQALLEAAGRPYHEVEHG</sequence>
<dbReference type="Proteomes" id="UP000284605">
    <property type="component" value="Unassembled WGS sequence"/>
</dbReference>
<evidence type="ECO:0000313" key="1">
    <source>
        <dbReference type="EMBL" id="RJF94830.1"/>
    </source>
</evidence>
<protein>
    <submittedName>
        <fullName evidence="1">Uncharacterized protein</fullName>
    </submittedName>
</protein>
<evidence type="ECO:0000313" key="2">
    <source>
        <dbReference type="Proteomes" id="UP000284605"/>
    </source>
</evidence>
<comment type="caution">
    <text evidence="1">The sequence shown here is derived from an EMBL/GenBank/DDBJ whole genome shotgun (WGS) entry which is preliminary data.</text>
</comment>
<dbReference type="RefSeq" id="WP_119776397.1">
    <property type="nucleotide sequence ID" value="NZ_QYUK01000008.1"/>
</dbReference>
<proteinExistence type="predicted"/>
<gene>
    <name evidence="1" type="ORF">D3874_03175</name>
</gene>
<dbReference type="EMBL" id="QYUK01000008">
    <property type="protein sequence ID" value="RJF94830.1"/>
    <property type="molecule type" value="Genomic_DNA"/>
</dbReference>